<dbReference type="GO" id="GO:0006508">
    <property type="term" value="P:proteolysis"/>
    <property type="evidence" value="ECO:0007669"/>
    <property type="project" value="UniProtKB-KW"/>
</dbReference>
<dbReference type="Pfam" id="PF00089">
    <property type="entry name" value="Trypsin"/>
    <property type="match status" value="1"/>
</dbReference>
<reference evidence="7" key="2">
    <citation type="submission" date="2022-10" db="EMBL/GenBank/DDBJ databases">
        <authorList>
            <consortium name="ENA_rothamsted_submissions"/>
            <consortium name="culmorum"/>
            <person name="King R."/>
        </authorList>
    </citation>
    <scope>NUCLEOTIDE SEQUENCE</scope>
</reference>
<evidence type="ECO:0000256" key="3">
    <source>
        <dbReference type="ARBA" id="ARBA00023180"/>
    </source>
</evidence>
<evidence type="ECO:0000313" key="8">
    <source>
        <dbReference type="Proteomes" id="UP001153714"/>
    </source>
</evidence>
<reference evidence="7" key="1">
    <citation type="submission" date="2021-12" db="EMBL/GenBank/DDBJ databases">
        <authorList>
            <person name="King R."/>
        </authorList>
    </citation>
    <scope>NUCLEOTIDE SEQUENCE</scope>
</reference>
<dbReference type="PANTHER" id="PTHR24256">
    <property type="entry name" value="TRYPTASE-RELATED"/>
    <property type="match status" value="1"/>
</dbReference>
<gene>
    <name evidence="7" type="ORF">DIATSA_LOCUS9991</name>
</gene>
<dbReference type="CDD" id="cd00190">
    <property type="entry name" value="Tryp_SPc"/>
    <property type="match status" value="1"/>
</dbReference>
<proteinExistence type="inferred from homology"/>
<feature type="domain" description="Peptidase S1" evidence="6">
    <location>
        <begin position="19"/>
        <end position="259"/>
    </location>
</feature>
<keyword evidence="5" id="KW-0720">Serine protease</keyword>
<dbReference type="Proteomes" id="UP001153714">
    <property type="component" value="Chromosome 4"/>
</dbReference>
<dbReference type="OrthoDB" id="10012881at2759"/>
<sequence>MAVAKPHMDRREIEYQCGIVKSPNPIHQHPWLVLLEFYRRGMKYNKRCGGSLISKRHVVTAAHCVRKAISKNARLFVRLGEYDISKEVDCVDGVCAHLPVKLEVVKVSVHPDYNNKDHDIAILTLSHDAPYTETIRPICLPSGNLREKMVFSASGFGETIDTRMYSDVKKNLRLPYWSQSQCQEAYRFAEAPVHVICAGGEQGIDTCRGDSGGPLVWGTHRFELWGVTSAGNANCGTEGTPGIYTNVISHIDWIKSVVNELNEKKCNNF</sequence>
<dbReference type="Gene3D" id="2.40.10.10">
    <property type="entry name" value="Trypsin-like serine proteases"/>
    <property type="match status" value="2"/>
</dbReference>
<keyword evidence="8" id="KW-1185">Reference proteome</keyword>
<dbReference type="PROSITE" id="PS00135">
    <property type="entry name" value="TRYPSIN_SER"/>
    <property type="match status" value="1"/>
</dbReference>
<dbReference type="EMBL" id="OU893335">
    <property type="protein sequence ID" value="CAG9792465.1"/>
    <property type="molecule type" value="Genomic_DNA"/>
</dbReference>
<dbReference type="InterPro" id="IPR051487">
    <property type="entry name" value="Ser/Thr_Proteases_Immune/Dev"/>
</dbReference>
<dbReference type="SUPFAM" id="SSF50494">
    <property type="entry name" value="Trypsin-like serine proteases"/>
    <property type="match status" value="1"/>
</dbReference>
<accession>A0A9N9WH01</accession>
<dbReference type="PROSITE" id="PS00134">
    <property type="entry name" value="TRYPSIN_HIS"/>
    <property type="match status" value="1"/>
</dbReference>
<keyword evidence="5" id="KW-0378">Hydrolase</keyword>
<evidence type="ECO:0000256" key="4">
    <source>
        <dbReference type="ARBA" id="ARBA00024195"/>
    </source>
</evidence>
<name>A0A9N9WH01_9NEOP</name>
<dbReference type="SMART" id="SM00020">
    <property type="entry name" value="Tryp_SPc"/>
    <property type="match status" value="1"/>
</dbReference>
<dbReference type="InterPro" id="IPR001254">
    <property type="entry name" value="Trypsin_dom"/>
</dbReference>
<evidence type="ECO:0000259" key="6">
    <source>
        <dbReference type="PROSITE" id="PS50240"/>
    </source>
</evidence>
<evidence type="ECO:0000256" key="5">
    <source>
        <dbReference type="RuleBase" id="RU363034"/>
    </source>
</evidence>
<protein>
    <recommendedName>
        <fullName evidence="6">Peptidase S1 domain-containing protein</fullName>
    </recommendedName>
</protein>
<dbReference type="PROSITE" id="PS50240">
    <property type="entry name" value="TRYPSIN_DOM"/>
    <property type="match status" value="1"/>
</dbReference>
<dbReference type="FunFam" id="2.40.10.10:FF:000028">
    <property type="entry name" value="Serine protease easter"/>
    <property type="match status" value="1"/>
</dbReference>
<organism evidence="7 8">
    <name type="scientific">Diatraea saccharalis</name>
    <name type="common">sugarcane borer</name>
    <dbReference type="NCBI Taxonomy" id="40085"/>
    <lineage>
        <taxon>Eukaryota</taxon>
        <taxon>Metazoa</taxon>
        <taxon>Ecdysozoa</taxon>
        <taxon>Arthropoda</taxon>
        <taxon>Hexapoda</taxon>
        <taxon>Insecta</taxon>
        <taxon>Pterygota</taxon>
        <taxon>Neoptera</taxon>
        <taxon>Endopterygota</taxon>
        <taxon>Lepidoptera</taxon>
        <taxon>Glossata</taxon>
        <taxon>Ditrysia</taxon>
        <taxon>Pyraloidea</taxon>
        <taxon>Crambidae</taxon>
        <taxon>Crambinae</taxon>
        <taxon>Diatraea</taxon>
    </lineage>
</organism>
<dbReference type="InterPro" id="IPR018114">
    <property type="entry name" value="TRYPSIN_HIS"/>
</dbReference>
<keyword evidence="2" id="KW-1015">Disulfide bond</keyword>
<dbReference type="AlphaFoldDB" id="A0A9N9WH01"/>
<keyword evidence="1" id="KW-0732">Signal</keyword>
<evidence type="ECO:0000256" key="1">
    <source>
        <dbReference type="ARBA" id="ARBA00022729"/>
    </source>
</evidence>
<dbReference type="InterPro" id="IPR009003">
    <property type="entry name" value="Peptidase_S1_PA"/>
</dbReference>
<dbReference type="GO" id="GO:0004252">
    <property type="term" value="F:serine-type endopeptidase activity"/>
    <property type="evidence" value="ECO:0007669"/>
    <property type="project" value="InterPro"/>
</dbReference>
<keyword evidence="5" id="KW-0645">Protease</keyword>
<dbReference type="InterPro" id="IPR043504">
    <property type="entry name" value="Peptidase_S1_PA_chymotrypsin"/>
</dbReference>
<dbReference type="InterPro" id="IPR033116">
    <property type="entry name" value="TRYPSIN_SER"/>
</dbReference>
<keyword evidence="3" id="KW-0325">Glycoprotein</keyword>
<dbReference type="PRINTS" id="PR00722">
    <property type="entry name" value="CHYMOTRYPSIN"/>
</dbReference>
<dbReference type="InterPro" id="IPR001314">
    <property type="entry name" value="Peptidase_S1A"/>
</dbReference>
<evidence type="ECO:0000256" key="2">
    <source>
        <dbReference type="ARBA" id="ARBA00023157"/>
    </source>
</evidence>
<evidence type="ECO:0000313" key="7">
    <source>
        <dbReference type="EMBL" id="CAG9792465.1"/>
    </source>
</evidence>
<comment type="similarity">
    <text evidence="4">Belongs to the peptidase S1 family. CLIP subfamily.</text>
</comment>